<dbReference type="SUPFAM" id="SSF89372">
    <property type="entry name" value="Fucose-specific lectin"/>
    <property type="match status" value="1"/>
</dbReference>
<dbReference type="AlphaFoldDB" id="A0AAE0P8A6"/>
<evidence type="ECO:0000313" key="2">
    <source>
        <dbReference type="Proteomes" id="UP001285441"/>
    </source>
</evidence>
<reference evidence="1" key="2">
    <citation type="submission" date="2023-06" db="EMBL/GenBank/DDBJ databases">
        <authorList>
            <consortium name="Lawrence Berkeley National Laboratory"/>
            <person name="Haridas S."/>
            <person name="Hensen N."/>
            <person name="Bonometti L."/>
            <person name="Westerberg I."/>
            <person name="Brannstrom I.O."/>
            <person name="Guillou S."/>
            <person name="Cros-Aarteil S."/>
            <person name="Calhoun S."/>
            <person name="Kuo A."/>
            <person name="Mondo S."/>
            <person name="Pangilinan J."/>
            <person name="Riley R."/>
            <person name="LaButti K."/>
            <person name="Andreopoulos B."/>
            <person name="Lipzen A."/>
            <person name="Chen C."/>
            <person name="Yanf M."/>
            <person name="Daum C."/>
            <person name="Ng V."/>
            <person name="Clum A."/>
            <person name="Steindorff A."/>
            <person name="Ohm R."/>
            <person name="Martin F."/>
            <person name="Silar P."/>
            <person name="Natvig D."/>
            <person name="Lalanne C."/>
            <person name="Gautier V."/>
            <person name="Ament-velasquez S.L."/>
            <person name="Kruys A."/>
            <person name="Hutchinson M.I."/>
            <person name="Powell A.J."/>
            <person name="Barry K."/>
            <person name="Miller A.N."/>
            <person name="Grigoriev I.V."/>
            <person name="Debuchy R."/>
            <person name="Gladieux P."/>
            <person name="Thoren M.H."/>
            <person name="Johannesson H."/>
        </authorList>
    </citation>
    <scope>NUCLEOTIDE SEQUENCE</scope>
    <source>
        <strain evidence="1">CBS 232.78</strain>
    </source>
</reference>
<dbReference type="EMBL" id="JAULSW010000001">
    <property type="protein sequence ID" value="KAK3395149.1"/>
    <property type="molecule type" value="Genomic_DNA"/>
</dbReference>
<sequence>MSGVAAFLNPAAPASKQVHLFYNTNKKNLGVQLRDETKTADEQEAFVASDDAQNGIIVNPAQITTTDLTGLNIVVGFTAKPTPPATVSGDADAPTQNDVSIISPVYVPLGATEVNNLTIASTSSPQTAWIFYLTGTDPNTTQINERSLGEDSPGSYDNTVKIIPGSSLAAYYVPDEETGNDGNRYIIYQSNKPHRLHEYSPNTEDVWDYELVNSGDANEKTTLAATYVDKKVYLYYTDDSNQMRVIVKSNGKWGSSAAVAAAHSPVDESSQITVVPAKNGNHLFYIAKGDSPKYKFQHIVHKRS</sequence>
<evidence type="ECO:0008006" key="3">
    <source>
        <dbReference type="Google" id="ProtNLM"/>
    </source>
</evidence>
<protein>
    <recommendedName>
        <fullName evidence="3">Fucose-specific lectin</fullName>
    </recommendedName>
</protein>
<gene>
    <name evidence="1" type="ORF">B0H63DRAFT_427210</name>
</gene>
<reference evidence="1" key="1">
    <citation type="journal article" date="2023" name="Mol. Phylogenet. Evol.">
        <title>Genome-scale phylogeny and comparative genomics of the fungal order Sordariales.</title>
        <authorList>
            <person name="Hensen N."/>
            <person name="Bonometti L."/>
            <person name="Westerberg I."/>
            <person name="Brannstrom I.O."/>
            <person name="Guillou S."/>
            <person name="Cros-Aarteil S."/>
            <person name="Calhoun S."/>
            <person name="Haridas S."/>
            <person name="Kuo A."/>
            <person name="Mondo S."/>
            <person name="Pangilinan J."/>
            <person name="Riley R."/>
            <person name="LaButti K."/>
            <person name="Andreopoulos B."/>
            <person name="Lipzen A."/>
            <person name="Chen C."/>
            <person name="Yan M."/>
            <person name="Daum C."/>
            <person name="Ng V."/>
            <person name="Clum A."/>
            <person name="Steindorff A."/>
            <person name="Ohm R.A."/>
            <person name="Martin F."/>
            <person name="Silar P."/>
            <person name="Natvig D.O."/>
            <person name="Lalanne C."/>
            <person name="Gautier V."/>
            <person name="Ament-Velasquez S.L."/>
            <person name="Kruys A."/>
            <person name="Hutchinson M.I."/>
            <person name="Powell A.J."/>
            <person name="Barry K."/>
            <person name="Miller A.N."/>
            <person name="Grigoriev I.V."/>
            <person name="Debuchy R."/>
            <person name="Gladieux P."/>
            <person name="Hiltunen Thoren M."/>
            <person name="Johannesson H."/>
        </authorList>
    </citation>
    <scope>NUCLEOTIDE SEQUENCE</scope>
    <source>
        <strain evidence="1">CBS 232.78</strain>
    </source>
</reference>
<accession>A0AAE0P8A6</accession>
<keyword evidence="2" id="KW-1185">Reference proteome</keyword>
<comment type="caution">
    <text evidence="1">The sequence shown here is derived from an EMBL/GenBank/DDBJ whole genome shotgun (WGS) entry which is preliminary data.</text>
</comment>
<organism evidence="1 2">
    <name type="scientific">Podospora didyma</name>
    <dbReference type="NCBI Taxonomy" id="330526"/>
    <lineage>
        <taxon>Eukaryota</taxon>
        <taxon>Fungi</taxon>
        <taxon>Dikarya</taxon>
        <taxon>Ascomycota</taxon>
        <taxon>Pezizomycotina</taxon>
        <taxon>Sordariomycetes</taxon>
        <taxon>Sordariomycetidae</taxon>
        <taxon>Sordariales</taxon>
        <taxon>Podosporaceae</taxon>
        <taxon>Podospora</taxon>
    </lineage>
</organism>
<dbReference type="Proteomes" id="UP001285441">
    <property type="component" value="Unassembled WGS sequence"/>
</dbReference>
<name>A0AAE0P8A6_9PEZI</name>
<dbReference type="Gene3D" id="2.120.10.70">
    <property type="entry name" value="Fucose-specific lectin"/>
    <property type="match status" value="1"/>
</dbReference>
<evidence type="ECO:0000313" key="1">
    <source>
        <dbReference type="EMBL" id="KAK3395149.1"/>
    </source>
</evidence>
<proteinExistence type="predicted"/>